<protein>
    <recommendedName>
        <fullName evidence="1">T6SS Transcription factor RovC-like DNA binding domain-containing protein</fullName>
    </recommendedName>
</protein>
<dbReference type="RefSeq" id="WP_187294016.1">
    <property type="nucleotide sequence ID" value="NZ_JACIEU010000017.1"/>
</dbReference>
<sequence>MGLILADHSDEGGRHLVIDDPGGRLRLWLAEPNLEVEPAIVLTPDRDYALRRSVADRLALRLQGAAGGRVPTAFRPTDFQRMRLTFLLHLLGLLATGLSTRELADAAVYPELGLHGSDWRAANERRQVQRLRDEALRLSESGYLDLLRGR</sequence>
<evidence type="ECO:0000259" key="1">
    <source>
        <dbReference type="Pfam" id="PF10074"/>
    </source>
</evidence>
<dbReference type="EMBL" id="JACIEU010000017">
    <property type="protein sequence ID" value="MBB4150176.1"/>
    <property type="molecule type" value="Genomic_DNA"/>
</dbReference>
<dbReference type="Proteomes" id="UP000590524">
    <property type="component" value="Unassembled WGS sequence"/>
</dbReference>
<proteinExistence type="predicted"/>
<dbReference type="Pfam" id="PF10074">
    <property type="entry name" value="RovC_DNA-bd"/>
    <property type="match status" value="1"/>
</dbReference>
<comment type="caution">
    <text evidence="2">The sequence shown here is derived from an EMBL/GenBank/DDBJ whole genome shotgun (WGS) entry which is preliminary data.</text>
</comment>
<name>A0A7W6LVG1_9SPHN</name>
<feature type="domain" description="T6SS Transcription factor RovC-like DNA binding" evidence="1">
    <location>
        <begin position="42"/>
        <end position="148"/>
    </location>
</feature>
<reference evidence="2 3" key="1">
    <citation type="submission" date="2020-08" db="EMBL/GenBank/DDBJ databases">
        <title>Genomic Encyclopedia of Type Strains, Phase IV (KMG-IV): sequencing the most valuable type-strain genomes for metagenomic binning, comparative biology and taxonomic classification.</title>
        <authorList>
            <person name="Goeker M."/>
        </authorList>
    </citation>
    <scope>NUCLEOTIDE SEQUENCE [LARGE SCALE GENOMIC DNA]</scope>
    <source>
        <strain evidence="2 3">DSM 19371</strain>
    </source>
</reference>
<dbReference type="AlphaFoldDB" id="A0A7W6LVG1"/>
<evidence type="ECO:0000313" key="2">
    <source>
        <dbReference type="EMBL" id="MBB4150176.1"/>
    </source>
</evidence>
<evidence type="ECO:0000313" key="3">
    <source>
        <dbReference type="Proteomes" id="UP000590524"/>
    </source>
</evidence>
<organism evidence="2 3">
    <name type="scientific">Sphingobium scionense</name>
    <dbReference type="NCBI Taxonomy" id="1404341"/>
    <lineage>
        <taxon>Bacteria</taxon>
        <taxon>Pseudomonadati</taxon>
        <taxon>Pseudomonadota</taxon>
        <taxon>Alphaproteobacteria</taxon>
        <taxon>Sphingomonadales</taxon>
        <taxon>Sphingomonadaceae</taxon>
        <taxon>Sphingobium</taxon>
    </lineage>
</organism>
<accession>A0A7W6LVG1</accession>
<dbReference type="InterPro" id="IPR018754">
    <property type="entry name" value="RovC-like_DNA-bd"/>
</dbReference>
<keyword evidence="3" id="KW-1185">Reference proteome</keyword>
<gene>
    <name evidence="2" type="ORF">GGQ90_003977</name>
</gene>